<gene>
    <name evidence="1" type="ORF">GCM10010449_84290</name>
</gene>
<dbReference type="EMBL" id="BAAAUG010000247">
    <property type="protein sequence ID" value="GAA3153889.1"/>
    <property type="molecule type" value="Genomic_DNA"/>
</dbReference>
<dbReference type="Proteomes" id="UP001501637">
    <property type="component" value="Unassembled WGS sequence"/>
</dbReference>
<organism evidence="1 2">
    <name type="scientific">Streptomyces rectiviolaceus</name>
    <dbReference type="NCBI Taxonomy" id="332591"/>
    <lineage>
        <taxon>Bacteria</taxon>
        <taxon>Bacillati</taxon>
        <taxon>Actinomycetota</taxon>
        <taxon>Actinomycetes</taxon>
        <taxon>Kitasatosporales</taxon>
        <taxon>Streptomycetaceae</taxon>
        <taxon>Streptomyces</taxon>
    </lineage>
</organism>
<reference evidence="2" key="1">
    <citation type="journal article" date="2019" name="Int. J. Syst. Evol. Microbiol.">
        <title>The Global Catalogue of Microorganisms (GCM) 10K type strain sequencing project: providing services to taxonomists for standard genome sequencing and annotation.</title>
        <authorList>
            <consortium name="The Broad Institute Genomics Platform"/>
            <consortium name="The Broad Institute Genome Sequencing Center for Infectious Disease"/>
            <person name="Wu L."/>
            <person name="Ma J."/>
        </authorList>
    </citation>
    <scope>NUCLEOTIDE SEQUENCE [LARGE SCALE GENOMIC DNA]</scope>
    <source>
        <strain evidence="2">JCM 9092</strain>
    </source>
</reference>
<sequence length="68" mass="7516">MDRYWASERHLFSARQLHNRFNALLGHARATTYMGGTPVIASDSPQPATVRGTVVQGGIPECWDSRSS</sequence>
<evidence type="ECO:0000313" key="1">
    <source>
        <dbReference type="EMBL" id="GAA3153889.1"/>
    </source>
</evidence>
<name>A0ABP6NQB3_9ACTN</name>
<accession>A0ABP6NQB3</accession>
<evidence type="ECO:0000313" key="2">
    <source>
        <dbReference type="Proteomes" id="UP001501637"/>
    </source>
</evidence>
<comment type="caution">
    <text evidence="1">The sequence shown here is derived from an EMBL/GenBank/DDBJ whole genome shotgun (WGS) entry which is preliminary data.</text>
</comment>
<protein>
    <recommendedName>
        <fullName evidence="3">Transposase</fullName>
    </recommendedName>
</protein>
<proteinExistence type="predicted"/>
<keyword evidence="2" id="KW-1185">Reference proteome</keyword>
<evidence type="ECO:0008006" key="3">
    <source>
        <dbReference type="Google" id="ProtNLM"/>
    </source>
</evidence>